<evidence type="ECO:0000313" key="1">
    <source>
        <dbReference type="EMBL" id="GGX73278.1"/>
    </source>
</evidence>
<gene>
    <name evidence="1" type="ORF">GCM10010324_18140</name>
</gene>
<name>A0ABQ2Y7X8_9ACTN</name>
<proteinExistence type="predicted"/>
<dbReference type="SUPFAM" id="SSF53067">
    <property type="entry name" value="Actin-like ATPase domain"/>
    <property type="match status" value="1"/>
</dbReference>
<dbReference type="Proteomes" id="UP000659223">
    <property type="component" value="Unassembled WGS sequence"/>
</dbReference>
<sequence>MTTSTAIAVDVGARFTRIAHGAADGTPVLAELPGLLSEEGLPTPESPGPDGHNGPALRAAYAAYLEHYGTPEQVVLVVPQQDRAGHTRRATDVLTALHGSGPAPRLRTLGTPHAVMALLRHAGTATAPRYAVCDLGATAAEVSVCALTPGSVAVTGSARHAPSGGYGAGFDAALLAGAGLPDDAAGRRELAWARAREGVAQRIDTALERTARRPGRYESTVVHQVAGREITVGVVRRALGRLTDGLGRTLDEVRLGRPAPPVIAVGGAARFGPLVQYLTGLQGAPVALPGGTDPALAVVFGAALVAAGRVDPADRYPYAVSVGTHRTVAGELRAEDLLISPAGVLEPGGGTVFAEAGGQRVRIRTGSGGRSTARPVRIRVHDADGGSGTPVGVVSIPPGSEGERYHVGVRIAVDGTARLVLQPLGSGTPGEYPLGVLPADLEGAHS</sequence>
<dbReference type="Gene3D" id="3.90.640.10">
    <property type="entry name" value="Actin, Chain A, domain 4"/>
    <property type="match status" value="1"/>
</dbReference>
<evidence type="ECO:0000313" key="2">
    <source>
        <dbReference type="Proteomes" id="UP000659223"/>
    </source>
</evidence>
<evidence type="ECO:0008006" key="3">
    <source>
        <dbReference type="Google" id="ProtNLM"/>
    </source>
</evidence>
<accession>A0ABQ2Y7X8</accession>
<dbReference type="Gene3D" id="3.30.420.40">
    <property type="match status" value="2"/>
</dbReference>
<dbReference type="InterPro" id="IPR043129">
    <property type="entry name" value="ATPase_NBD"/>
</dbReference>
<dbReference type="EMBL" id="BMUT01000003">
    <property type="protein sequence ID" value="GGX73278.1"/>
    <property type="molecule type" value="Genomic_DNA"/>
</dbReference>
<protein>
    <recommendedName>
        <fullName evidence="3">Hsp70 family protein</fullName>
    </recommendedName>
</protein>
<keyword evidence="2" id="KW-1185">Reference proteome</keyword>
<comment type="caution">
    <text evidence="1">The sequence shown here is derived from an EMBL/GenBank/DDBJ whole genome shotgun (WGS) entry which is preliminary data.</text>
</comment>
<dbReference type="RefSeq" id="WP_190021119.1">
    <property type="nucleotide sequence ID" value="NZ_BMUT01000003.1"/>
</dbReference>
<organism evidence="1 2">
    <name type="scientific">Streptomyces hiroshimensis</name>
    <dbReference type="NCBI Taxonomy" id="66424"/>
    <lineage>
        <taxon>Bacteria</taxon>
        <taxon>Bacillati</taxon>
        <taxon>Actinomycetota</taxon>
        <taxon>Actinomycetes</taxon>
        <taxon>Kitasatosporales</taxon>
        <taxon>Streptomycetaceae</taxon>
        <taxon>Streptomyces</taxon>
    </lineage>
</organism>
<reference evidence="2" key="1">
    <citation type="journal article" date="2019" name="Int. J. Syst. Evol. Microbiol.">
        <title>The Global Catalogue of Microorganisms (GCM) 10K type strain sequencing project: providing services to taxonomists for standard genome sequencing and annotation.</title>
        <authorList>
            <consortium name="The Broad Institute Genomics Platform"/>
            <consortium name="The Broad Institute Genome Sequencing Center for Infectious Disease"/>
            <person name="Wu L."/>
            <person name="Ma J."/>
        </authorList>
    </citation>
    <scope>NUCLEOTIDE SEQUENCE [LARGE SCALE GENOMIC DNA]</scope>
    <source>
        <strain evidence="2">JCM 4586</strain>
    </source>
</reference>